<accession>A0ABR1ECF2</accession>
<gene>
    <name evidence="2" type="primary">Necator_chrX.g21885</name>
    <name evidence="2" type="ORF">RB195_021724</name>
</gene>
<feature type="compositionally biased region" description="Pro residues" evidence="1">
    <location>
        <begin position="334"/>
        <end position="343"/>
    </location>
</feature>
<evidence type="ECO:0000313" key="3">
    <source>
        <dbReference type="Proteomes" id="UP001303046"/>
    </source>
</evidence>
<name>A0ABR1ECF2_NECAM</name>
<evidence type="ECO:0000313" key="2">
    <source>
        <dbReference type="EMBL" id="KAK6760359.1"/>
    </source>
</evidence>
<keyword evidence="3" id="KW-1185">Reference proteome</keyword>
<evidence type="ECO:0000256" key="1">
    <source>
        <dbReference type="SAM" id="MobiDB-lite"/>
    </source>
</evidence>
<proteinExistence type="predicted"/>
<dbReference type="Proteomes" id="UP001303046">
    <property type="component" value="Unassembled WGS sequence"/>
</dbReference>
<protein>
    <submittedName>
        <fullName evidence="2">Uncharacterized protein</fullName>
    </submittedName>
</protein>
<feature type="region of interest" description="Disordered" evidence="1">
    <location>
        <begin position="317"/>
        <end position="351"/>
    </location>
</feature>
<organism evidence="2 3">
    <name type="scientific">Necator americanus</name>
    <name type="common">Human hookworm</name>
    <dbReference type="NCBI Taxonomy" id="51031"/>
    <lineage>
        <taxon>Eukaryota</taxon>
        <taxon>Metazoa</taxon>
        <taxon>Ecdysozoa</taxon>
        <taxon>Nematoda</taxon>
        <taxon>Chromadorea</taxon>
        <taxon>Rhabditida</taxon>
        <taxon>Rhabditina</taxon>
        <taxon>Rhabditomorpha</taxon>
        <taxon>Strongyloidea</taxon>
        <taxon>Ancylostomatidae</taxon>
        <taxon>Bunostominae</taxon>
        <taxon>Necator</taxon>
    </lineage>
</organism>
<comment type="caution">
    <text evidence="2">The sequence shown here is derived from an EMBL/GenBank/DDBJ whole genome shotgun (WGS) entry which is preliminary data.</text>
</comment>
<sequence>MRVFKACCGCGNPEQDSQPYETARCAQSTFIPPIALPNSSPTKTGSPLHDAKAEDVVLTEADEVKTRSDKDRIRAAPTSSLLVSVGSTGQLFSILDAQSFNPPLSSTKIGESTPTKSLSCSALESGNMERNRKSEDAAQSLLTGEKNKGKFRSRLDRPLRRMTISSPLDREFSDSEFDHTKMVIPDYVPLARNENDGEELRRSGRFTIEKDRASCTFVTCRDGPVRMSCISTSTAYSRSNGQAQILEFAKALAENDRAYVKKVAKRNNSTIDVEVPENDAASKYEEDIFALSLTEGNVSIGVPLHKESFGDGYRVLDGSAEPLSPEESSQFYVRPPPNTPVDPAPKEELTTPATVKIRGDSAYYSSVNSDFSKTRWNKEINKQTKGWFNCYSNAMKLMMSRDELKLNFTSYATGFFPGFS</sequence>
<reference evidence="2 3" key="1">
    <citation type="submission" date="2023-08" db="EMBL/GenBank/DDBJ databases">
        <title>A Necator americanus chromosomal reference genome.</title>
        <authorList>
            <person name="Ilik V."/>
            <person name="Petrzelkova K.J."/>
            <person name="Pardy F."/>
            <person name="Fuh T."/>
            <person name="Niatou-Singa F.S."/>
            <person name="Gouil Q."/>
            <person name="Baker L."/>
            <person name="Ritchie M.E."/>
            <person name="Jex A.R."/>
            <person name="Gazzola D."/>
            <person name="Li H."/>
            <person name="Toshio Fujiwara R."/>
            <person name="Zhan B."/>
            <person name="Aroian R.V."/>
            <person name="Pafco B."/>
            <person name="Schwarz E.M."/>
        </authorList>
    </citation>
    <scope>NUCLEOTIDE SEQUENCE [LARGE SCALE GENOMIC DNA]</scope>
    <source>
        <strain evidence="2 3">Aroian</strain>
        <tissue evidence="2">Whole animal</tissue>
    </source>
</reference>
<dbReference type="EMBL" id="JAVFWL010000006">
    <property type="protein sequence ID" value="KAK6760359.1"/>
    <property type="molecule type" value="Genomic_DNA"/>
</dbReference>